<organism evidence="2 3">
    <name type="scientific">Pseudanabaena frigida</name>
    <dbReference type="NCBI Taxonomy" id="945775"/>
    <lineage>
        <taxon>Bacteria</taxon>
        <taxon>Bacillati</taxon>
        <taxon>Cyanobacteriota</taxon>
        <taxon>Cyanophyceae</taxon>
        <taxon>Pseudanabaenales</taxon>
        <taxon>Pseudanabaenaceae</taxon>
        <taxon>Pseudanabaena</taxon>
    </lineage>
</organism>
<dbReference type="SUPFAM" id="SSF89447">
    <property type="entry name" value="AbrB/MazE/MraZ-like"/>
    <property type="match status" value="1"/>
</dbReference>
<evidence type="ECO:0000313" key="2">
    <source>
        <dbReference type="EMBL" id="PZO37539.1"/>
    </source>
</evidence>
<dbReference type="InterPro" id="IPR007159">
    <property type="entry name" value="SpoVT-AbrB_dom"/>
</dbReference>
<dbReference type="SMART" id="SM00966">
    <property type="entry name" value="SpoVT_AbrB"/>
    <property type="match status" value="1"/>
</dbReference>
<sequence length="84" mass="9193">MTKVVLDLKTWGNSLGVRLPAAIARAAKLHKDQRVKLSVIDGQVIIAPVFNESPSLEEMIENFDPAIHGGEAMPTSQRLGAEQW</sequence>
<feature type="domain" description="SpoVT-AbrB" evidence="1">
    <location>
        <begin position="9"/>
        <end position="55"/>
    </location>
</feature>
<reference evidence="2 3" key="1">
    <citation type="submission" date="2018-04" db="EMBL/GenBank/DDBJ databases">
        <authorList>
            <person name="Go L.Y."/>
            <person name="Mitchell J.A."/>
        </authorList>
    </citation>
    <scope>NUCLEOTIDE SEQUENCE [LARGE SCALE GENOMIC DNA]</scope>
    <source>
        <strain evidence="2">ULC066bin1</strain>
    </source>
</reference>
<accession>A0A2W4W6C5</accession>
<evidence type="ECO:0000259" key="1">
    <source>
        <dbReference type="SMART" id="SM00966"/>
    </source>
</evidence>
<dbReference type="InterPro" id="IPR039052">
    <property type="entry name" value="Antitox_PemI-like"/>
</dbReference>
<comment type="caution">
    <text evidence="2">The sequence shown here is derived from an EMBL/GenBank/DDBJ whole genome shotgun (WGS) entry which is preliminary data.</text>
</comment>
<gene>
    <name evidence="2" type="ORF">DCF19_18740</name>
</gene>
<dbReference type="Pfam" id="PF04014">
    <property type="entry name" value="MazE_antitoxin"/>
    <property type="match status" value="1"/>
</dbReference>
<dbReference type="EMBL" id="QBML01000030">
    <property type="protein sequence ID" value="PZO37539.1"/>
    <property type="molecule type" value="Genomic_DNA"/>
</dbReference>
<protein>
    <submittedName>
        <fullName evidence="2">PbsX family transcriptional regulator</fullName>
    </submittedName>
</protein>
<name>A0A2W4W6C5_9CYAN</name>
<dbReference type="PANTHER" id="PTHR40516">
    <property type="entry name" value="ANTITOXIN CHPS-RELATED"/>
    <property type="match status" value="1"/>
</dbReference>
<dbReference type="Proteomes" id="UP000249467">
    <property type="component" value="Unassembled WGS sequence"/>
</dbReference>
<evidence type="ECO:0000313" key="3">
    <source>
        <dbReference type="Proteomes" id="UP000249467"/>
    </source>
</evidence>
<reference evidence="2 3" key="2">
    <citation type="submission" date="2018-06" db="EMBL/GenBank/DDBJ databases">
        <title>Metagenomic assembly of (sub)arctic Cyanobacteria and their associated microbiome from non-axenic cultures.</title>
        <authorList>
            <person name="Baurain D."/>
        </authorList>
    </citation>
    <scope>NUCLEOTIDE SEQUENCE [LARGE SCALE GENOMIC DNA]</scope>
    <source>
        <strain evidence="2">ULC066bin1</strain>
    </source>
</reference>
<dbReference type="AlphaFoldDB" id="A0A2W4W6C5"/>
<dbReference type="PANTHER" id="PTHR40516:SF1">
    <property type="entry name" value="ANTITOXIN CHPS-RELATED"/>
    <property type="match status" value="1"/>
</dbReference>
<dbReference type="InterPro" id="IPR037914">
    <property type="entry name" value="SpoVT-AbrB_sf"/>
</dbReference>
<proteinExistence type="predicted"/>
<dbReference type="Gene3D" id="2.10.260.10">
    <property type="match status" value="1"/>
</dbReference>
<dbReference type="GO" id="GO:0003677">
    <property type="term" value="F:DNA binding"/>
    <property type="evidence" value="ECO:0007669"/>
    <property type="project" value="InterPro"/>
</dbReference>
<dbReference type="GO" id="GO:0097351">
    <property type="term" value="F:toxin sequestering activity"/>
    <property type="evidence" value="ECO:0007669"/>
    <property type="project" value="InterPro"/>
</dbReference>